<accession>A0A9P0LPN5</accession>
<evidence type="ECO:0000313" key="2">
    <source>
        <dbReference type="Proteomes" id="UP001152888"/>
    </source>
</evidence>
<proteinExistence type="predicted"/>
<protein>
    <submittedName>
        <fullName evidence="1">Uncharacterized protein</fullName>
    </submittedName>
</protein>
<gene>
    <name evidence="1" type="ORF">ACAOBT_LOCUS23807</name>
</gene>
<organism evidence="1 2">
    <name type="scientific">Acanthoscelides obtectus</name>
    <name type="common">Bean weevil</name>
    <name type="synonym">Bruchus obtectus</name>
    <dbReference type="NCBI Taxonomy" id="200917"/>
    <lineage>
        <taxon>Eukaryota</taxon>
        <taxon>Metazoa</taxon>
        <taxon>Ecdysozoa</taxon>
        <taxon>Arthropoda</taxon>
        <taxon>Hexapoda</taxon>
        <taxon>Insecta</taxon>
        <taxon>Pterygota</taxon>
        <taxon>Neoptera</taxon>
        <taxon>Endopterygota</taxon>
        <taxon>Coleoptera</taxon>
        <taxon>Polyphaga</taxon>
        <taxon>Cucujiformia</taxon>
        <taxon>Chrysomeloidea</taxon>
        <taxon>Chrysomelidae</taxon>
        <taxon>Bruchinae</taxon>
        <taxon>Bruchini</taxon>
        <taxon>Acanthoscelides</taxon>
    </lineage>
</organism>
<name>A0A9P0LPN5_ACAOB</name>
<comment type="caution">
    <text evidence="1">The sequence shown here is derived from an EMBL/GenBank/DDBJ whole genome shotgun (WGS) entry which is preliminary data.</text>
</comment>
<dbReference type="AlphaFoldDB" id="A0A9P0LPN5"/>
<sequence length="47" mass="5447">MRQVTLGRLFSTPWPVCVRSSFPIHSKVCIIINKLLQNKTDAVRRVH</sequence>
<reference evidence="1" key="1">
    <citation type="submission" date="2022-03" db="EMBL/GenBank/DDBJ databases">
        <authorList>
            <person name="Sayadi A."/>
        </authorList>
    </citation>
    <scope>NUCLEOTIDE SEQUENCE</scope>
</reference>
<dbReference type="EMBL" id="CAKOFQ010007292">
    <property type="protein sequence ID" value="CAH1997527.1"/>
    <property type="molecule type" value="Genomic_DNA"/>
</dbReference>
<evidence type="ECO:0000313" key="1">
    <source>
        <dbReference type="EMBL" id="CAH1997527.1"/>
    </source>
</evidence>
<dbReference type="Proteomes" id="UP001152888">
    <property type="component" value="Unassembled WGS sequence"/>
</dbReference>
<keyword evidence="2" id="KW-1185">Reference proteome</keyword>